<dbReference type="RefSeq" id="WP_390363621.1">
    <property type="nucleotide sequence ID" value="NZ_JBHTKJ010000053.1"/>
</dbReference>
<dbReference type="Pfam" id="PF00583">
    <property type="entry name" value="Acetyltransf_1"/>
    <property type="match status" value="1"/>
</dbReference>
<dbReference type="CDD" id="cd04301">
    <property type="entry name" value="NAT_SF"/>
    <property type="match status" value="1"/>
</dbReference>
<comment type="caution">
    <text evidence="2">The sequence shown here is derived from an EMBL/GenBank/DDBJ whole genome shotgun (WGS) entry which is preliminary data.</text>
</comment>
<proteinExistence type="predicted"/>
<dbReference type="SUPFAM" id="SSF55729">
    <property type="entry name" value="Acyl-CoA N-acyltransferases (Nat)"/>
    <property type="match status" value="1"/>
</dbReference>
<evidence type="ECO:0000259" key="1">
    <source>
        <dbReference type="PROSITE" id="PS51186"/>
    </source>
</evidence>
<sequence length="147" mass="16834">MKIREATINETNEILKYAQEVFKESTMGHMEPSLDNALQLVSPFLSEGGHYLVYLEGSKIKGWIGVGKTYDMYTDETIGIIPEVYVLPPFRKQGIAKKLCIEALNHFIENGYNKVQLYVFSGNHVKELYHKLGFQEISILMEKTLDD</sequence>
<dbReference type="EMBL" id="JBHTKJ010000053">
    <property type="protein sequence ID" value="MFD1039964.1"/>
    <property type="molecule type" value="Genomic_DNA"/>
</dbReference>
<dbReference type="Gene3D" id="3.40.630.30">
    <property type="match status" value="1"/>
</dbReference>
<organism evidence="2 3">
    <name type="scientific">Virgibacillus byunsanensis</name>
    <dbReference type="NCBI Taxonomy" id="570945"/>
    <lineage>
        <taxon>Bacteria</taxon>
        <taxon>Bacillati</taxon>
        <taxon>Bacillota</taxon>
        <taxon>Bacilli</taxon>
        <taxon>Bacillales</taxon>
        <taxon>Bacillaceae</taxon>
        <taxon>Virgibacillus</taxon>
    </lineage>
</organism>
<accession>A0ABW3LR35</accession>
<protein>
    <submittedName>
        <fullName evidence="2">GNAT family N-acetyltransferase</fullName>
        <ecNumber evidence="2">2.3.-.-</ecNumber>
    </submittedName>
</protein>
<reference evidence="3" key="1">
    <citation type="journal article" date="2019" name="Int. J. Syst. Evol. Microbiol.">
        <title>The Global Catalogue of Microorganisms (GCM) 10K type strain sequencing project: providing services to taxonomists for standard genome sequencing and annotation.</title>
        <authorList>
            <consortium name="The Broad Institute Genomics Platform"/>
            <consortium name="The Broad Institute Genome Sequencing Center for Infectious Disease"/>
            <person name="Wu L."/>
            <person name="Ma J."/>
        </authorList>
    </citation>
    <scope>NUCLEOTIDE SEQUENCE [LARGE SCALE GENOMIC DNA]</scope>
    <source>
        <strain evidence="3">CCUG 56754</strain>
    </source>
</reference>
<dbReference type="Proteomes" id="UP001597040">
    <property type="component" value="Unassembled WGS sequence"/>
</dbReference>
<evidence type="ECO:0000313" key="2">
    <source>
        <dbReference type="EMBL" id="MFD1039964.1"/>
    </source>
</evidence>
<dbReference type="PROSITE" id="PS51186">
    <property type="entry name" value="GNAT"/>
    <property type="match status" value="1"/>
</dbReference>
<dbReference type="InterPro" id="IPR000182">
    <property type="entry name" value="GNAT_dom"/>
</dbReference>
<dbReference type="EC" id="2.3.-.-" evidence="2"/>
<name>A0ABW3LR35_9BACI</name>
<gene>
    <name evidence="2" type="ORF">ACFQ3N_16450</name>
</gene>
<feature type="domain" description="N-acetyltransferase" evidence="1">
    <location>
        <begin position="1"/>
        <end position="147"/>
    </location>
</feature>
<dbReference type="InterPro" id="IPR016181">
    <property type="entry name" value="Acyl_CoA_acyltransferase"/>
</dbReference>
<keyword evidence="2" id="KW-0808">Transferase</keyword>
<evidence type="ECO:0000313" key="3">
    <source>
        <dbReference type="Proteomes" id="UP001597040"/>
    </source>
</evidence>
<keyword evidence="2" id="KW-0012">Acyltransferase</keyword>
<keyword evidence="3" id="KW-1185">Reference proteome</keyword>
<dbReference type="GO" id="GO:0016746">
    <property type="term" value="F:acyltransferase activity"/>
    <property type="evidence" value="ECO:0007669"/>
    <property type="project" value="UniProtKB-KW"/>
</dbReference>